<reference evidence="2" key="1">
    <citation type="journal article" date="2023" name="Antibiotics">
        <title>Genomic Characterization of Antibiotic-Resistant Campylobacterales Isolated from Chilean Poultry Meat.</title>
        <authorList>
            <person name="Concha-Toloza M."/>
            <person name="Lopez-Cantillo M."/>
            <person name="Molina-Mora J.A."/>
            <person name="Collado L."/>
        </authorList>
    </citation>
    <scope>NUCLEOTIDE SEQUENCE</scope>
    <source>
        <strain evidence="2">FR1p153A2</strain>
    </source>
</reference>
<dbReference type="InterPro" id="IPR027417">
    <property type="entry name" value="P-loop_NTPase"/>
</dbReference>
<dbReference type="RefSeq" id="WP_152060331.1">
    <property type="nucleotide sequence ID" value="NZ_CABVSN010000026.1"/>
</dbReference>
<name>A0AAW6VES1_9BACT</name>
<evidence type="ECO:0000259" key="1">
    <source>
        <dbReference type="Pfam" id="PF13175"/>
    </source>
</evidence>
<organism evidence="2 3">
    <name type="scientific">Aliarcobacter butzleri</name>
    <dbReference type="NCBI Taxonomy" id="28197"/>
    <lineage>
        <taxon>Bacteria</taxon>
        <taxon>Pseudomonadati</taxon>
        <taxon>Campylobacterota</taxon>
        <taxon>Epsilonproteobacteria</taxon>
        <taxon>Campylobacterales</taxon>
        <taxon>Arcobacteraceae</taxon>
        <taxon>Aliarcobacter</taxon>
    </lineage>
</organism>
<protein>
    <submittedName>
        <fullName evidence="2">AAA family ATPase</fullName>
    </submittedName>
</protein>
<dbReference type="PANTHER" id="PTHR32182">
    <property type="entry name" value="DNA REPLICATION AND REPAIR PROTEIN RECF"/>
    <property type="match status" value="1"/>
</dbReference>
<dbReference type="EMBL" id="JAQTJK010000001">
    <property type="protein sequence ID" value="MDK2040281.1"/>
    <property type="molecule type" value="Genomic_DNA"/>
</dbReference>
<dbReference type="AlphaFoldDB" id="A0AAW6VES1"/>
<sequence length="577" mass="67933">MELVYLWVEEYKNIKNQGFNFSHRFECEFKDSVLTIYDKKKKECKDNEYLENFFGENINVTAIVGENGSGKSSILKSLNSYRTNDKLKVTILKIENKLILFHNINDFISTNIIESNQTYVLTELNNKDLAGINTNYKNILLPTITESLPLFISNSIIANSHKVFDTLNSIDMLQNANIKLPFTKPKKLYLKVKFAEDLDKDIQTQINNRGIQEDFIKKEIFYENSSEYRTKQLKFYCLAQYIHLQRDLGNAYSCIVVKCNEQVPTSIDDLINIFLECMGQEQVINDIDFIIQEINDKFEYYDHYYWKVDIDSLSSEFINKVKSTLLTTSNVSLSIYDTFNFSFENQLSDGQYQFLLKFGKIYNYCQQNTLLLIDEGDILFHPNWQKKFINYVYKFLELNFSDYKYHLILTSHSPFILSDLPKENVIFLDKYDDKKINEKYPNLITKDLENGNCINVSKHIELKTFGANIHTLLSNGFFMSDGLMGEFAKNKIEEIKKFYELIQKLQNKGKIKKELWKKSYEKRKTRFGNIQKIIGEPFLQTIIKNYLDELEILFNGKKEFLNKEIKRLQALQESLND</sequence>
<dbReference type="GO" id="GO:0006302">
    <property type="term" value="P:double-strand break repair"/>
    <property type="evidence" value="ECO:0007669"/>
    <property type="project" value="TreeGrafter"/>
</dbReference>
<dbReference type="Gene3D" id="3.40.50.300">
    <property type="entry name" value="P-loop containing nucleotide triphosphate hydrolases"/>
    <property type="match status" value="1"/>
</dbReference>
<dbReference type="SUPFAM" id="SSF52540">
    <property type="entry name" value="P-loop containing nucleoside triphosphate hydrolases"/>
    <property type="match status" value="1"/>
</dbReference>
<evidence type="ECO:0000313" key="3">
    <source>
        <dbReference type="Proteomes" id="UP001237501"/>
    </source>
</evidence>
<evidence type="ECO:0000313" key="2">
    <source>
        <dbReference type="EMBL" id="MDK2040281.1"/>
    </source>
</evidence>
<proteinExistence type="predicted"/>
<dbReference type="InterPro" id="IPR041685">
    <property type="entry name" value="AAA_GajA/Old/RecF-like"/>
</dbReference>
<accession>A0AAW6VES1</accession>
<reference evidence="2" key="2">
    <citation type="submission" date="2023-02" db="EMBL/GenBank/DDBJ databases">
        <authorList>
            <person name="Concha-Toloza M."/>
            <person name="Lopez-Cantillo M."/>
            <person name="Molina-Mora J."/>
            <person name="Collado L."/>
        </authorList>
    </citation>
    <scope>NUCLEOTIDE SEQUENCE</scope>
    <source>
        <strain evidence="2">FR1p153A2</strain>
    </source>
</reference>
<gene>
    <name evidence="2" type="ORF">PT517_00640</name>
</gene>
<feature type="domain" description="Endonuclease GajA/Old nuclease/RecF-like AAA" evidence="1">
    <location>
        <begin position="60"/>
        <end position="416"/>
    </location>
</feature>
<dbReference type="GO" id="GO:0000731">
    <property type="term" value="P:DNA synthesis involved in DNA repair"/>
    <property type="evidence" value="ECO:0007669"/>
    <property type="project" value="TreeGrafter"/>
</dbReference>
<dbReference type="PANTHER" id="PTHR32182:SF25">
    <property type="entry name" value="SLR1056 PROTEIN"/>
    <property type="match status" value="1"/>
</dbReference>
<dbReference type="Pfam" id="PF13175">
    <property type="entry name" value="AAA_15"/>
    <property type="match status" value="1"/>
</dbReference>
<comment type="caution">
    <text evidence="2">The sequence shown here is derived from an EMBL/GenBank/DDBJ whole genome shotgun (WGS) entry which is preliminary data.</text>
</comment>
<dbReference type="Proteomes" id="UP001237501">
    <property type="component" value="Unassembled WGS sequence"/>
</dbReference>